<protein>
    <submittedName>
        <fullName evidence="1">Uncharacterized protein</fullName>
    </submittedName>
</protein>
<sequence>MPQLLSFLQDPFPRGTQGSALFVGESAMQMIIISSAALASQPCKNCGLLYLLEFITMAFMVPDASTTLCGSLQGPRSKVVAGAMALRMVPCAHAGGQRSYSVSSSFLSFTGVGGRHGGENYVGLHPWCWLTSTHGVKGQAPRSSASQEQCPPPPLLYVNICLLLCGAPSGLDHSHSARLGWFVRQAPSEPVQGNVCEDPRDGNIWRIFPRAARIPVIGHFPRWILFPAAQEDTWKVT</sequence>
<evidence type="ECO:0000313" key="2">
    <source>
        <dbReference type="Proteomes" id="UP000028990"/>
    </source>
</evidence>
<dbReference type="EMBL" id="KN123809">
    <property type="protein sequence ID" value="KFO23267.1"/>
    <property type="molecule type" value="Genomic_DNA"/>
</dbReference>
<dbReference type="Proteomes" id="UP000028990">
    <property type="component" value="Unassembled WGS sequence"/>
</dbReference>
<gene>
    <name evidence="1" type="ORF">H920_15432</name>
</gene>
<keyword evidence="2" id="KW-1185">Reference proteome</keyword>
<reference evidence="1 2" key="1">
    <citation type="submission" date="2013-11" db="EMBL/GenBank/DDBJ databases">
        <title>The Damaraland mole rat (Fukomys damarensis) genome and evolution of African mole rats.</title>
        <authorList>
            <person name="Gladyshev V.N."/>
            <person name="Fang X."/>
        </authorList>
    </citation>
    <scope>NUCLEOTIDE SEQUENCE [LARGE SCALE GENOMIC DNA]</scope>
    <source>
        <tissue evidence="1">Liver</tissue>
    </source>
</reference>
<proteinExistence type="predicted"/>
<organism evidence="1 2">
    <name type="scientific">Fukomys damarensis</name>
    <name type="common">Damaraland mole rat</name>
    <name type="synonym">Cryptomys damarensis</name>
    <dbReference type="NCBI Taxonomy" id="885580"/>
    <lineage>
        <taxon>Eukaryota</taxon>
        <taxon>Metazoa</taxon>
        <taxon>Chordata</taxon>
        <taxon>Craniata</taxon>
        <taxon>Vertebrata</taxon>
        <taxon>Euteleostomi</taxon>
        <taxon>Mammalia</taxon>
        <taxon>Eutheria</taxon>
        <taxon>Euarchontoglires</taxon>
        <taxon>Glires</taxon>
        <taxon>Rodentia</taxon>
        <taxon>Hystricomorpha</taxon>
        <taxon>Bathyergidae</taxon>
        <taxon>Fukomys</taxon>
    </lineage>
</organism>
<evidence type="ECO:0000313" key="1">
    <source>
        <dbReference type="EMBL" id="KFO23267.1"/>
    </source>
</evidence>
<dbReference type="AlphaFoldDB" id="A0A091CX54"/>
<accession>A0A091CX54</accession>
<name>A0A091CX54_FUKDA</name>